<protein>
    <recommendedName>
        <fullName evidence="2">histidine kinase</fullName>
        <ecNumber evidence="2">2.7.13.3</ecNumber>
    </recommendedName>
</protein>
<evidence type="ECO:0000256" key="7">
    <source>
        <dbReference type="ARBA" id="ARBA00022840"/>
    </source>
</evidence>
<dbReference type="InterPro" id="IPR011712">
    <property type="entry name" value="Sig_transdc_His_kin_sub3_dim/P"/>
</dbReference>
<organism evidence="12 13">
    <name type="scientific">Luteipulveratus halotolerans</name>
    <dbReference type="NCBI Taxonomy" id="1631356"/>
    <lineage>
        <taxon>Bacteria</taxon>
        <taxon>Bacillati</taxon>
        <taxon>Actinomycetota</taxon>
        <taxon>Actinomycetes</taxon>
        <taxon>Micrococcales</taxon>
        <taxon>Dermacoccaceae</taxon>
        <taxon>Luteipulveratus</taxon>
    </lineage>
</organism>
<feature type="transmembrane region" description="Helical" evidence="9">
    <location>
        <begin position="88"/>
        <end position="105"/>
    </location>
</feature>
<dbReference type="GO" id="GO:0000155">
    <property type="term" value="F:phosphorelay sensor kinase activity"/>
    <property type="evidence" value="ECO:0007669"/>
    <property type="project" value="InterPro"/>
</dbReference>
<dbReference type="PANTHER" id="PTHR24421:SF10">
    <property type="entry name" value="NITRATE_NITRITE SENSOR PROTEIN NARQ"/>
    <property type="match status" value="1"/>
</dbReference>
<comment type="catalytic activity">
    <reaction evidence="1">
        <text>ATP + protein L-histidine = ADP + protein N-phospho-L-histidine.</text>
        <dbReference type="EC" id="2.7.13.3"/>
    </reaction>
</comment>
<dbReference type="EMBL" id="LAIR01000002">
    <property type="protein sequence ID" value="KNX39359.1"/>
    <property type="molecule type" value="Genomic_DNA"/>
</dbReference>
<accession>A0A0L6CNM6</accession>
<dbReference type="CDD" id="cd16917">
    <property type="entry name" value="HATPase_UhpB-NarQ-NarX-like"/>
    <property type="match status" value="1"/>
</dbReference>
<keyword evidence="6" id="KW-0418">Kinase</keyword>
<feature type="transmembrane region" description="Helical" evidence="9">
    <location>
        <begin position="132"/>
        <end position="150"/>
    </location>
</feature>
<feature type="transmembrane region" description="Helical" evidence="9">
    <location>
        <begin position="12"/>
        <end position="29"/>
    </location>
</feature>
<dbReference type="GO" id="GO:0005524">
    <property type="term" value="F:ATP binding"/>
    <property type="evidence" value="ECO:0007669"/>
    <property type="project" value="UniProtKB-KW"/>
</dbReference>
<proteinExistence type="predicted"/>
<keyword evidence="9" id="KW-0812">Transmembrane</keyword>
<evidence type="ECO:0000256" key="2">
    <source>
        <dbReference type="ARBA" id="ARBA00012438"/>
    </source>
</evidence>
<dbReference type="Pfam" id="PF02518">
    <property type="entry name" value="HATPase_c"/>
    <property type="match status" value="1"/>
</dbReference>
<dbReference type="InterPro" id="IPR036890">
    <property type="entry name" value="HATPase_C_sf"/>
</dbReference>
<evidence type="ECO:0000256" key="6">
    <source>
        <dbReference type="ARBA" id="ARBA00022777"/>
    </source>
</evidence>
<dbReference type="AlphaFoldDB" id="A0A0L6CNM6"/>
<evidence type="ECO:0000256" key="3">
    <source>
        <dbReference type="ARBA" id="ARBA00022553"/>
    </source>
</evidence>
<name>A0A0L6CNM6_9MICO</name>
<gene>
    <name evidence="12" type="ORF">VV01_09950</name>
</gene>
<dbReference type="InterPro" id="IPR050482">
    <property type="entry name" value="Sensor_HK_TwoCompSys"/>
</dbReference>
<evidence type="ECO:0000259" key="11">
    <source>
        <dbReference type="Pfam" id="PF07730"/>
    </source>
</evidence>
<dbReference type="STRING" id="1631356.VV01_09950"/>
<keyword evidence="8" id="KW-0902">Two-component regulatory system</keyword>
<dbReference type="InterPro" id="IPR003594">
    <property type="entry name" value="HATPase_dom"/>
</dbReference>
<sequence>MLTRLSQLHPDLPAALLAAIMLSIAWPTTGESHDVPASLWPVLGVMQVLPIVMLRRWPFYAWAASAAGAVVWWVLFDPLPVAPMPWPVTHFLILLLTILVAAMLAAPVEVGLVTLGSVVLFLVAMPDELKPWAIGAVLTVAFGLLIRWLVLSRRQLAEQSEATEVERARRAVVEERSRIARELHDGVAHHMSMVVVQAQSAPYRLDDVSPQAREEFAGIESAARQALNEVRGVLGVLRQENNAGETAPQPGIAQMPALLEGTRAAGVDVSWRLDIRPEECPTGTALVLHRILQESLANASRHAPGAPVEVTLARSGSHAELAVRNGPPTRAEDVITADRGGGNGISGMRARAEAVGGTFYAAPSQDGGFVVHASVPLEGRPQLTGLG</sequence>
<reference evidence="13" key="1">
    <citation type="submission" date="2015-03" db="EMBL/GenBank/DDBJ databases">
        <title>Luteipulveratus halotolerans sp. nov., a novel actinobacterium (Dermacoccaceae) from Sarawak, Malaysia.</title>
        <authorList>
            <person name="Juboi H."/>
            <person name="Basik A."/>
            <person name="Shamsul S.S."/>
            <person name="Arnold P."/>
            <person name="Schmitt E.K."/>
            <person name="Sanglier J.-J."/>
            <person name="Yeo T."/>
        </authorList>
    </citation>
    <scope>NUCLEOTIDE SEQUENCE [LARGE SCALE GENOMIC DNA]</scope>
    <source>
        <strain evidence="13">C296001</strain>
    </source>
</reference>
<feature type="domain" description="Signal transduction histidine kinase subgroup 3 dimerisation and phosphoacceptor" evidence="11">
    <location>
        <begin position="175"/>
        <end position="240"/>
    </location>
</feature>
<keyword evidence="13" id="KW-1185">Reference proteome</keyword>
<keyword evidence="3" id="KW-0597">Phosphoprotein</keyword>
<feature type="domain" description="Histidine kinase/HSP90-like ATPase" evidence="10">
    <location>
        <begin position="286"/>
        <end position="378"/>
    </location>
</feature>
<keyword evidence="5" id="KW-0547">Nucleotide-binding</keyword>
<dbReference type="PATRIC" id="fig|1631356.3.peg.1941"/>
<evidence type="ECO:0000256" key="1">
    <source>
        <dbReference type="ARBA" id="ARBA00000085"/>
    </source>
</evidence>
<keyword evidence="9" id="KW-1133">Transmembrane helix</keyword>
<evidence type="ECO:0000256" key="4">
    <source>
        <dbReference type="ARBA" id="ARBA00022679"/>
    </source>
</evidence>
<evidence type="ECO:0000313" key="13">
    <source>
        <dbReference type="Proteomes" id="UP000037397"/>
    </source>
</evidence>
<keyword evidence="7" id="KW-0067">ATP-binding</keyword>
<evidence type="ECO:0000256" key="8">
    <source>
        <dbReference type="ARBA" id="ARBA00023012"/>
    </source>
</evidence>
<evidence type="ECO:0000256" key="9">
    <source>
        <dbReference type="SAM" id="Phobius"/>
    </source>
</evidence>
<keyword evidence="4" id="KW-0808">Transferase</keyword>
<dbReference type="PANTHER" id="PTHR24421">
    <property type="entry name" value="NITRATE/NITRITE SENSOR PROTEIN NARX-RELATED"/>
    <property type="match status" value="1"/>
</dbReference>
<evidence type="ECO:0000259" key="10">
    <source>
        <dbReference type="Pfam" id="PF02518"/>
    </source>
</evidence>
<dbReference type="Pfam" id="PF07730">
    <property type="entry name" value="HisKA_3"/>
    <property type="match status" value="1"/>
</dbReference>
<keyword evidence="9" id="KW-0472">Membrane</keyword>
<dbReference type="SUPFAM" id="SSF55874">
    <property type="entry name" value="ATPase domain of HSP90 chaperone/DNA topoisomerase II/histidine kinase"/>
    <property type="match status" value="1"/>
</dbReference>
<dbReference type="EC" id="2.7.13.3" evidence="2"/>
<dbReference type="GO" id="GO:0016020">
    <property type="term" value="C:membrane"/>
    <property type="evidence" value="ECO:0007669"/>
    <property type="project" value="InterPro"/>
</dbReference>
<dbReference type="GO" id="GO:0046983">
    <property type="term" value="F:protein dimerization activity"/>
    <property type="evidence" value="ECO:0007669"/>
    <property type="project" value="InterPro"/>
</dbReference>
<comment type="caution">
    <text evidence="12">The sequence shown here is derived from an EMBL/GenBank/DDBJ whole genome shotgun (WGS) entry which is preliminary data.</text>
</comment>
<feature type="transmembrane region" description="Helical" evidence="9">
    <location>
        <begin position="59"/>
        <end position="76"/>
    </location>
</feature>
<feature type="transmembrane region" description="Helical" evidence="9">
    <location>
        <begin position="35"/>
        <end position="52"/>
    </location>
</feature>
<dbReference type="Gene3D" id="1.20.5.1930">
    <property type="match status" value="1"/>
</dbReference>
<dbReference type="Proteomes" id="UP000037397">
    <property type="component" value="Unassembled WGS sequence"/>
</dbReference>
<evidence type="ECO:0000256" key="5">
    <source>
        <dbReference type="ARBA" id="ARBA00022741"/>
    </source>
</evidence>
<dbReference type="Gene3D" id="3.30.565.10">
    <property type="entry name" value="Histidine kinase-like ATPase, C-terminal domain"/>
    <property type="match status" value="1"/>
</dbReference>
<evidence type="ECO:0000313" key="12">
    <source>
        <dbReference type="EMBL" id="KNX39359.1"/>
    </source>
</evidence>